<evidence type="ECO:0000256" key="1">
    <source>
        <dbReference type="SAM" id="MobiDB-lite"/>
    </source>
</evidence>
<dbReference type="HOGENOM" id="CLU_040133_0_0_10"/>
<accession>K5Z2U6</accession>
<dbReference type="PATRIC" id="fig|999418.3.peg.4179"/>
<evidence type="ECO:0000313" key="3">
    <source>
        <dbReference type="Proteomes" id="UP000006330"/>
    </source>
</evidence>
<comment type="caution">
    <text evidence="2">The sequence shown here is derived from an EMBL/GenBank/DDBJ whole genome shotgun (WGS) entry which is preliminary data.</text>
</comment>
<feature type="region of interest" description="Disordered" evidence="1">
    <location>
        <begin position="213"/>
        <end position="235"/>
    </location>
</feature>
<protein>
    <submittedName>
        <fullName evidence="2">Uncharacterized protein</fullName>
    </submittedName>
</protein>
<gene>
    <name evidence="2" type="ORF">HMPREF1076_04106</name>
</gene>
<proteinExistence type="predicted"/>
<name>K5Z2U6_9BACT</name>
<dbReference type="OrthoDB" id="1048715at2"/>
<evidence type="ECO:0000313" key="2">
    <source>
        <dbReference type="EMBL" id="EKN09859.1"/>
    </source>
</evidence>
<dbReference type="Proteomes" id="UP000006330">
    <property type="component" value="Unassembled WGS sequence"/>
</dbReference>
<reference evidence="2 3" key="1">
    <citation type="submission" date="2012-02" db="EMBL/GenBank/DDBJ databases">
        <title>The Genome Sequence of Parabacteroides goldsteinii CL02T12C30.</title>
        <authorList>
            <consortium name="The Broad Institute Genome Sequencing Platform"/>
            <person name="Earl A."/>
            <person name="Ward D."/>
            <person name="Feldgarden M."/>
            <person name="Gevers D."/>
            <person name="Zitomersky N.L."/>
            <person name="Coyne M.J."/>
            <person name="Comstock L.E."/>
            <person name="Young S.K."/>
            <person name="Zeng Q."/>
            <person name="Gargeya S."/>
            <person name="Fitzgerald M."/>
            <person name="Haas B."/>
            <person name="Abouelleil A."/>
            <person name="Alvarado L."/>
            <person name="Arachchi H.M."/>
            <person name="Berlin A."/>
            <person name="Chapman S.B."/>
            <person name="Gearin G."/>
            <person name="Goldberg J."/>
            <person name="Griggs A."/>
            <person name="Gujja S."/>
            <person name="Hansen M."/>
            <person name="Heiman D."/>
            <person name="Howarth C."/>
            <person name="Larimer J."/>
            <person name="Lui A."/>
            <person name="MacDonald P.J.P."/>
            <person name="McCowen C."/>
            <person name="Montmayeur A."/>
            <person name="Murphy C."/>
            <person name="Neiman D."/>
            <person name="Pearson M."/>
            <person name="Priest M."/>
            <person name="Roberts A."/>
            <person name="Saif S."/>
            <person name="Shea T."/>
            <person name="Sisk P."/>
            <person name="Stolte C."/>
            <person name="Sykes S."/>
            <person name="Wortman J."/>
            <person name="Nusbaum C."/>
            <person name="Birren B."/>
        </authorList>
    </citation>
    <scope>NUCLEOTIDE SEQUENCE [LARGE SCALE GENOMIC DNA]</scope>
    <source>
        <strain evidence="2 3">CL02T12C30</strain>
    </source>
</reference>
<dbReference type="EMBL" id="AGZO01000029">
    <property type="protein sequence ID" value="EKN09859.1"/>
    <property type="molecule type" value="Genomic_DNA"/>
</dbReference>
<sequence length="364" mass="41832">MEKEKNIEQQVTFGISYGKYSQAVMLYATTEMTSKEIAEQCGVSLSGFRVYLRRHYRELVLKRNNAEPEKNAFFTENGKLRGKRGQTPAAHQKYKQAIEACDDFDYIEYNVSQIARMFGHDGTALRNQLRLHYPEILERREKTRERLGFGDNFLRGVRPESVVEYAGAVELFRTTDRNLPSIAEECEVSLGGLSQYLRFYHKDLVKQKSTLYRPATNRRKEGKPESNGHAAEPSFGTYEKYRESIELYRTTHLTAKEVVARTGVTLEGFRNHLRMWHRDLMLERRGGVPEAGCNGYDLDLSQSKRYLKSTAAKYAPVIESLKARPRPVAHAAAEFGVDADTFRRYLRTHEPELAASLGKKKNIK</sequence>
<organism evidence="2 3">
    <name type="scientific">Parabacteroides goldsteinii CL02T12C30</name>
    <dbReference type="NCBI Taxonomy" id="999418"/>
    <lineage>
        <taxon>Bacteria</taxon>
        <taxon>Pseudomonadati</taxon>
        <taxon>Bacteroidota</taxon>
        <taxon>Bacteroidia</taxon>
        <taxon>Bacteroidales</taxon>
        <taxon>Tannerellaceae</taxon>
        <taxon>Parabacteroides</taxon>
    </lineage>
</organism>
<dbReference type="RefSeq" id="WP_007657312.1">
    <property type="nucleotide sequence ID" value="NZ_JH976475.1"/>
</dbReference>
<dbReference type="AlphaFoldDB" id="K5Z2U6"/>